<dbReference type="InterPro" id="IPR013273">
    <property type="entry name" value="ADAMTS/ADAMTS-like"/>
</dbReference>
<evidence type="ECO:0000313" key="7">
    <source>
        <dbReference type="Ensembl" id="ENSCSEP00000014215.1"/>
    </source>
</evidence>
<reference evidence="7" key="3">
    <citation type="submission" date="2025-09" db="UniProtKB">
        <authorList>
            <consortium name="Ensembl"/>
        </authorList>
    </citation>
    <scope>IDENTIFICATION</scope>
</reference>
<sequence length="243" mass="27113">MEQEFLFCKLLVTALLILSSRTARSEEDRDTLWDAWGSWSECSRTCGGGASYSLRRCLSSKTCEGQNIKYRTCSNVDCPPDAGDFRAQQCLAHADVPYQGLFHEWLPVYNDPDNPCALKCKAKGLGLVVELAPKVLDGTRCYTESLDMCISGVCQIVGCDHELGSTTKEDNCGVCNGDGSSCRLVRGHYKSQHASGKSKDALLGHDYWHTFDGCKLYILGTSIRYKEKINIVIMWNFNVWYTS</sequence>
<dbReference type="SUPFAM" id="SSF82895">
    <property type="entry name" value="TSP-1 type 1 repeat"/>
    <property type="match status" value="1"/>
</dbReference>
<protein>
    <submittedName>
        <fullName evidence="7">ADAMTS like 1</fullName>
    </submittedName>
</protein>
<dbReference type="GeneTree" id="ENSGT00940000156243"/>
<dbReference type="InterPro" id="IPR000884">
    <property type="entry name" value="TSP1_rpt"/>
</dbReference>
<evidence type="ECO:0000259" key="6">
    <source>
        <dbReference type="Pfam" id="PF19236"/>
    </source>
</evidence>
<dbReference type="PANTHER" id="PTHR13723:SF157">
    <property type="entry name" value="ADAMTS-LIKE PROTEIN 1"/>
    <property type="match status" value="1"/>
</dbReference>
<name>A0A3P8VP46_CYNSE</name>
<evidence type="ECO:0000256" key="2">
    <source>
        <dbReference type="ARBA" id="ARBA00022525"/>
    </source>
</evidence>
<dbReference type="GO" id="GO:0030198">
    <property type="term" value="P:extracellular matrix organization"/>
    <property type="evidence" value="ECO:0007669"/>
    <property type="project" value="InterPro"/>
</dbReference>
<organism evidence="7 8">
    <name type="scientific">Cynoglossus semilaevis</name>
    <name type="common">Tongue sole</name>
    <dbReference type="NCBI Taxonomy" id="244447"/>
    <lineage>
        <taxon>Eukaryota</taxon>
        <taxon>Metazoa</taxon>
        <taxon>Chordata</taxon>
        <taxon>Craniata</taxon>
        <taxon>Vertebrata</taxon>
        <taxon>Euteleostomi</taxon>
        <taxon>Actinopterygii</taxon>
        <taxon>Neopterygii</taxon>
        <taxon>Teleostei</taxon>
        <taxon>Neoteleostei</taxon>
        <taxon>Acanthomorphata</taxon>
        <taxon>Carangaria</taxon>
        <taxon>Pleuronectiformes</taxon>
        <taxon>Pleuronectoidei</taxon>
        <taxon>Cynoglossidae</taxon>
        <taxon>Cynoglossinae</taxon>
        <taxon>Cynoglossus</taxon>
    </lineage>
</organism>
<feature type="chain" id="PRO_5018087262" evidence="5">
    <location>
        <begin position="26"/>
        <end position="243"/>
    </location>
</feature>
<dbReference type="InterPro" id="IPR036383">
    <property type="entry name" value="TSP1_rpt_sf"/>
</dbReference>
<dbReference type="Gene3D" id="2.20.100.10">
    <property type="entry name" value="Thrombospondin type-1 (TSP1) repeat"/>
    <property type="match status" value="1"/>
</dbReference>
<dbReference type="GO" id="GO:0031012">
    <property type="term" value="C:extracellular matrix"/>
    <property type="evidence" value="ECO:0007669"/>
    <property type="project" value="TreeGrafter"/>
</dbReference>
<dbReference type="PANTHER" id="PTHR13723">
    <property type="entry name" value="ADAMTS A DISINTEGRIN AND METALLOPROTEASE WITH THROMBOSPONDIN MOTIFS PROTEASE"/>
    <property type="match status" value="1"/>
</dbReference>
<dbReference type="GO" id="GO:0005576">
    <property type="term" value="C:extracellular region"/>
    <property type="evidence" value="ECO:0007669"/>
    <property type="project" value="UniProtKB-SubCell"/>
</dbReference>
<dbReference type="Gene3D" id="2.60.120.830">
    <property type="match status" value="1"/>
</dbReference>
<keyword evidence="8" id="KW-1185">Reference proteome</keyword>
<dbReference type="Ensembl" id="ENSCSET00000014382.1">
    <property type="protein sequence ID" value="ENSCSEP00000014215.1"/>
    <property type="gene ID" value="ENSCSEG00000009122.1"/>
</dbReference>
<evidence type="ECO:0000256" key="3">
    <source>
        <dbReference type="ARBA" id="ARBA00023157"/>
    </source>
</evidence>
<proteinExistence type="predicted"/>
<feature type="disulfide bond" evidence="4">
    <location>
        <begin position="57"/>
        <end position="63"/>
    </location>
</feature>
<feature type="signal peptide" evidence="5">
    <location>
        <begin position="1"/>
        <end position="25"/>
    </location>
</feature>
<dbReference type="Proteomes" id="UP000265120">
    <property type="component" value="Chromosome 1"/>
</dbReference>
<dbReference type="AlphaFoldDB" id="A0A3P8VP46"/>
<feature type="disulfide bond" evidence="4">
    <location>
        <begin position="46"/>
        <end position="78"/>
    </location>
</feature>
<dbReference type="SMART" id="SM00209">
    <property type="entry name" value="TSP1"/>
    <property type="match status" value="1"/>
</dbReference>
<dbReference type="Pfam" id="PF00090">
    <property type="entry name" value="TSP_1"/>
    <property type="match status" value="1"/>
</dbReference>
<reference evidence="7 8" key="1">
    <citation type="journal article" date="2014" name="Nat. Genet.">
        <title>Whole-genome sequence of a flatfish provides insights into ZW sex chromosome evolution and adaptation to a benthic lifestyle.</title>
        <authorList>
            <person name="Chen S."/>
            <person name="Zhang G."/>
            <person name="Shao C."/>
            <person name="Huang Q."/>
            <person name="Liu G."/>
            <person name="Zhang P."/>
            <person name="Song W."/>
            <person name="An N."/>
            <person name="Chalopin D."/>
            <person name="Volff J.N."/>
            <person name="Hong Y."/>
            <person name="Li Q."/>
            <person name="Sha Z."/>
            <person name="Zhou H."/>
            <person name="Xie M."/>
            <person name="Yu Q."/>
            <person name="Liu Y."/>
            <person name="Xiang H."/>
            <person name="Wang N."/>
            <person name="Wu K."/>
            <person name="Yang C."/>
            <person name="Zhou Q."/>
            <person name="Liao X."/>
            <person name="Yang L."/>
            <person name="Hu Q."/>
            <person name="Zhang J."/>
            <person name="Meng L."/>
            <person name="Jin L."/>
            <person name="Tian Y."/>
            <person name="Lian J."/>
            <person name="Yang J."/>
            <person name="Miao G."/>
            <person name="Liu S."/>
            <person name="Liang Z."/>
            <person name="Yan F."/>
            <person name="Li Y."/>
            <person name="Sun B."/>
            <person name="Zhang H."/>
            <person name="Zhang J."/>
            <person name="Zhu Y."/>
            <person name="Du M."/>
            <person name="Zhao Y."/>
            <person name="Schartl M."/>
            <person name="Tang Q."/>
            <person name="Wang J."/>
        </authorList>
    </citation>
    <scope>NUCLEOTIDE SEQUENCE</scope>
</reference>
<keyword evidence="2" id="KW-0964">Secreted</keyword>
<evidence type="ECO:0000313" key="8">
    <source>
        <dbReference type="Proteomes" id="UP000265120"/>
    </source>
</evidence>
<dbReference type="PROSITE" id="PS50092">
    <property type="entry name" value="TSP1"/>
    <property type="match status" value="1"/>
</dbReference>
<reference evidence="7" key="2">
    <citation type="submission" date="2025-08" db="UniProtKB">
        <authorList>
            <consortium name="Ensembl"/>
        </authorList>
    </citation>
    <scope>IDENTIFICATION</scope>
</reference>
<keyword evidence="3 4" id="KW-1015">Disulfide bond</keyword>
<dbReference type="Pfam" id="PF19236">
    <property type="entry name" value="ADAMTS_CR_3"/>
    <property type="match status" value="1"/>
</dbReference>
<accession>A0A3P8VP46</accession>
<dbReference type="FunFam" id="2.20.100.10:FF:000025">
    <property type="entry name" value="ADAMTS like 1"/>
    <property type="match status" value="1"/>
</dbReference>
<keyword evidence="5" id="KW-0732">Signal</keyword>
<evidence type="ECO:0000256" key="1">
    <source>
        <dbReference type="ARBA" id="ARBA00004613"/>
    </source>
</evidence>
<dbReference type="InterPro" id="IPR045371">
    <property type="entry name" value="ADAMTS_CR_3"/>
</dbReference>
<evidence type="ECO:0000256" key="5">
    <source>
        <dbReference type="SAM" id="SignalP"/>
    </source>
</evidence>
<evidence type="ECO:0000256" key="4">
    <source>
        <dbReference type="PIRSR" id="PIRSR613273-3"/>
    </source>
</evidence>
<feature type="domain" description="ADAMTS/ADAMTS-like cysteine-rich" evidence="6">
    <location>
        <begin position="109"/>
        <end position="182"/>
    </location>
</feature>
<feature type="disulfide bond" evidence="4">
    <location>
        <begin position="42"/>
        <end position="73"/>
    </location>
</feature>
<dbReference type="InterPro" id="IPR050439">
    <property type="entry name" value="ADAMTS_ADAMTS-like"/>
</dbReference>
<dbReference type="PRINTS" id="PR01857">
    <property type="entry name" value="ADAMTSFAMILY"/>
</dbReference>
<comment type="subcellular location">
    <subcellularLocation>
        <location evidence="1">Secreted</location>
    </subcellularLocation>
</comment>